<dbReference type="Gene3D" id="2.160.10.10">
    <property type="entry name" value="Hexapeptide repeat proteins"/>
    <property type="match status" value="1"/>
</dbReference>
<evidence type="ECO:0000256" key="4">
    <source>
        <dbReference type="ARBA" id="ARBA00023315"/>
    </source>
</evidence>
<evidence type="ECO:0000313" key="8">
    <source>
        <dbReference type="Proteomes" id="UP000494329"/>
    </source>
</evidence>
<sequence length="217" mass="22831">MSRQHIIFWGATGQAKVLRELTRDDFDLQAVFDNSPDVPPPFVDVPLLRKWEGFTGWRAARQSGAPLHFLVAIGGDRGKARLELHRMLEQAGLIPAVALHRTAFVAHNAKIGDGSQILANAAVCVEAELGKSCIVNTSASVDHECRLGDGVHIAPGARLAGAVEVGPCSMIGTGAVVLPRVKIGSHCVVGAGAIVTRDLPDGAVAYGAPAKVKRVVE</sequence>
<dbReference type="PANTHER" id="PTHR43300">
    <property type="entry name" value="ACETYLTRANSFERASE"/>
    <property type="match status" value="1"/>
</dbReference>
<reference evidence="7 8" key="1">
    <citation type="submission" date="2020-04" db="EMBL/GenBank/DDBJ databases">
        <authorList>
            <person name="De Canck E."/>
        </authorList>
    </citation>
    <scope>NUCLEOTIDE SEQUENCE [LARGE SCALE GENOMIC DNA]</scope>
    <source>
        <strain evidence="7 8">LMG 29739</strain>
    </source>
</reference>
<dbReference type="PROSITE" id="PS00101">
    <property type="entry name" value="HEXAPEP_TRANSFERASES"/>
    <property type="match status" value="1"/>
</dbReference>
<dbReference type="NCBIfam" id="TIGR03570">
    <property type="entry name" value="NeuD_NnaD"/>
    <property type="match status" value="1"/>
</dbReference>
<dbReference type="PANTHER" id="PTHR43300:SF7">
    <property type="entry name" value="UDP-N-ACETYLBACILLOSAMINE N-ACETYLTRANSFERASE"/>
    <property type="match status" value="1"/>
</dbReference>
<evidence type="ECO:0000256" key="6">
    <source>
        <dbReference type="PIRSR" id="PIRSR620019-2"/>
    </source>
</evidence>
<dbReference type="Proteomes" id="UP000494329">
    <property type="component" value="Unassembled WGS sequence"/>
</dbReference>
<keyword evidence="8" id="KW-1185">Reference proteome</keyword>
<evidence type="ECO:0000256" key="1">
    <source>
        <dbReference type="ARBA" id="ARBA00007274"/>
    </source>
</evidence>
<dbReference type="EMBL" id="CADIKF010000055">
    <property type="protein sequence ID" value="CAB3768105.1"/>
    <property type="molecule type" value="Genomic_DNA"/>
</dbReference>
<organism evidence="7 8">
    <name type="scientific">Paraburkholderia solisilvae</name>
    <dbReference type="NCBI Taxonomy" id="624376"/>
    <lineage>
        <taxon>Bacteria</taxon>
        <taxon>Pseudomonadati</taxon>
        <taxon>Pseudomonadota</taxon>
        <taxon>Betaproteobacteria</taxon>
        <taxon>Burkholderiales</taxon>
        <taxon>Burkholderiaceae</taxon>
        <taxon>Paraburkholderia</taxon>
    </lineage>
</organism>
<keyword evidence="2 7" id="KW-0808">Transferase</keyword>
<dbReference type="GO" id="GO:0016746">
    <property type="term" value="F:acyltransferase activity"/>
    <property type="evidence" value="ECO:0007669"/>
    <property type="project" value="UniProtKB-KW"/>
</dbReference>
<feature type="binding site" evidence="6">
    <location>
        <position position="152"/>
    </location>
    <ligand>
        <name>acetyl-CoA</name>
        <dbReference type="ChEBI" id="CHEBI:57288"/>
    </ligand>
</feature>
<keyword evidence="3" id="KW-0677">Repeat</keyword>
<evidence type="ECO:0000256" key="2">
    <source>
        <dbReference type="ARBA" id="ARBA00022679"/>
    </source>
</evidence>
<dbReference type="RefSeq" id="WP_175114375.1">
    <property type="nucleotide sequence ID" value="NZ_CADIKF010000055.1"/>
</dbReference>
<proteinExistence type="inferred from homology"/>
<evidence type="ECO:0000256" key="3">
    <source>
        <dbReference type="ARBA" id="ARBA00022737"/>
    </source>
</evidence>
<name>A0A6J5ESX8_9BURK</name>
<evidence type="ECO:0000313" key="7">
    <source>
        <dbReference type="EMBL" id="CAB3768105.1"/>
    </source>
</evidence>
<dbReference type="InterPro" id="IPR018357">
    <property type="entry name" value="Hexapep_transf_CS"/>
</dbReference>
<dbReference type="InterPro" id="IPR050179">
    <property type="entry name" value="Trans_hexapeptide_repeat"/>
</dbReference>
<protein>
    <submittedName>
        <fullName evidence="7">Acetyltransferase EpsM</fullName>
        <ecNumber evidence="7">2.3.1.-</ecNumber>
    </submittedName>
</protein>
<dbReference type="SUPFAM" id="SSF51161">
    <property type="entry name" value="Trimeric LpxA-like enzymes"/>
    <property type="match status" value="1"/>
</dbReference>
<dbReference type="InterPro" id="IPR001451">
    <property type="entry name" value="Hexapep"/>
</dbReference>
<dbReference type="EC" id="2.3.1.-" evidence="7"/>
<dbReference type="InterPro" id="IPR020019">
    <property type="entry name" value="AcTrfase_PglD-like"/>
</dbReference>
<dbReference type="AlphaFoldDB" id="A0A6J5ESX8"/>
<keyword evidence="4 7" id="KW-0012">Acyltransferase</keyword>
<feature type="binding site" evidence="6">
    <location>
        <position position="74"/>
    </location>
    <ligand>
        <name>substrate</name>
    </ligand>
</feature>
<dbReference type="Pfam" id="PF00132">
    <property type="entry name" value="Hexapep"/>
    <property type="match status" value="1"/>
</dbReference>
<gene>
    <name evidence="7" type="primary">epsM_2</name>
    <name evidence="7" type="ORF">LMG29739_05235</name>
</gene>
<dbReference type="InterPro" id="IPR011004">
    <property type="entry name" value="Trimer_LpxA-like_sf"/>
</dbReference>
<comment type="similarity">
    <text evidence="1">Belongs to the transferase hexapeptide repeat family.</text>
</comment>
<feature type="active site" description="Proton acceptor" evidence="5">
    <location>
        <position position="143"/>
    </location>
</feature>
<feature type="site" description="Increases basicity of active site His" evidence="5">
    <location>
        <position position="144"/>
    </location>
</feature>
<evidence type="ECO:0000256" key="5">
    <source>
        <dbReference type="PIRSR" id="PIRSR620019-1"/>
    </source>
</evidence>
<accession>A0A6J5ESX8</accession>
<dbReference type="CDD" id="cd03360">
    <property type="entry name" value="LbH_AT_putative"/>
    <property type="match status" value="1"/>
</dbReference>